<evidence type="ECO:0000256" key="1">
    <source>
        <dbReference type="SAM" id="MobiDB-lite"/>
    </source>
</evidence>
<keyword evidence="3" id="KW-1185">Reference proteome</keyword>
<protein>
    <submittedName>
        <fullName evidence="2">Uncharacterized protein</fullName>
    </submittedName>
</protein>
<accession>A0AAE8MVZ6</accession>
<evidence type="ECO:0000313" key="3">
    <source>
        <dbReference type="Proteomes" id="UP001187682"/>
    </source>
</evidence>
<feature type="compositionally biased region" description="Basic and acidic residues" evidence="1">
    <location>
        <begin position="1"/>
        <end position="13"/>
    </location>
</feature>
<feature type="region of interest" description="Disordered" evidence="1">
    <location>
        <begin position="1"/>
        <end position="27"/>
    </location>
</feature>
<dbReference type="EMBL" id="ONZQ02000004">
    <property type="protein sequence ID" value="SPO01205.1"/>
    <property type="molecule type" value="Genomic_DNA"/>
</dbReference>
<dbReference type="AlphaFoldDB" id="A0AAE8MVZ6"/>
<evidence type="ECO:0000313" key="2">
    <source>
        <dbReference type="EMBL" id="SPO01205.1"/>
    </source>
</evidence>
<feature type="region of interest" description="Disordered" evidence="1">
    <location>
        <begin position="267"/>
        <end position="286"/>
    </location>
</feature>
<reference evidence="2" key="1">
    <citation type="submission" date="2018-03" db="EMBL/GenBank/DDBJ databases">
        <authorList>
            <person name="Guldener U."/>
        </authorList>
    </citation>
    <scope>NUCLEOTIDE SEQUENCE</scope>
</reference>
<dbReference type="Proteomes" id="UP001187682">
    <property type="component" value="Unassembled WGS sequence"/>
</dbReference>
<comment type="caution">
    <text evidence="2">The sequence shown here is derived from an EMBL/GenBank/DDBJ whole genome shotgun (WGS) entry which is preliminary data.</text>
</comment>
<name>A0AAE8MVZ6_9PEZI</name>
<organism evidence="2 3">
    <name type="scientific">Cephalotrichum gorgonifer</name>
    <dbReference type="NCBI Taxonomy" id="2041049"/>
    <lineage>
        <taxon>Eukaryota</taxon>
        <taxon>Fungi</taxon>
        <taxon>Dikarya</taxon>
        <taxon>Ascomycota</taxon>
        <taxon>Pezizomycotina</taxon>
        <taxon>Sordariomycetes</taxon>
        <taxon>Hypocreomycetidae</taxon>
        <taxon>Microascales</taxon>
        <taxon>Microascaceae</taxon>
        <taxon>Cephalotrichum</taxon>
    </lineage>
</organism>
<sequence length="316" mass="35644">MEESKPNAKKTEPEATGALTDGELTRKEKAKLAKENKSIYISYDDSDNRYGAMTTQLQKYVVKNDKETNYIKRLIQSGNGYLVAMCHSTETRDKLLEHLQRTTTRLSGSNKTPDLTIEPFVATAKNSRPVTWFIPIGATEAGPELLGDILAFWMFHTGELPEVGFQVRMVQIQNNTETAEAAVVWNSAVPLVSKKILIGKDLKAITIQSAKTCKLCGQEHLEAHCMTDNPFKTLSKPKITFVPERLYSSVKVCVRMSKQATRYERYKERGEYEKESPRKAGLKRETAVLGVRDTLYSPLSSDSETKEPSEKRRKVN</sequence>
<gene>
    <name evidence="2" type="ORF">DNG_03952</name>
</gene>
<proteinExistence type="predicted"/>
<feature type="region of interest" description="Disordered" evidence="1">
    <location>
        <begin position="293"/>
        <end position="316"/>
    </location>
</feature>